<evidence type="ECO:0000256" key="10">
    <source>
        <dbReference type="PIRSR" id="PIRSR634016-3"/>
    </source>
</evidence>
<evidence type="ECO:0000259" key="15">
    <source>
        <dbReference type="Pfam" id="PF11838"/>
    </source>
</evidence>
<dbReference type="GO" id="GO:0016020">
    <property type="term" value="C:membrane"/>
    <property type="evidence" value="ECO:0007669"/>
    <property type="project" value="TreeGrafter"/>
</dbReference>
<keyword evidence="3 12" id="KW-0031">Aminopeptidase</keyword>
<evidence type="ECO:0000256" key="9">
    <source>
        <dbReference type="PIRSR" id="PIRSR634016-1"/>
    </source>
</evidence>
<evidence type="ECO:0000256" key="5">
    <source>
        <dbReference type="ARBA" id="ARBA00022723"/>
    </source>
</evidence>
<dbReference type="InterPro" id="IPR050344">
    <property type="entry name" value="Peptidase_M1_aminopeptidases"/>
</dbReference>
<evidence type="ECO:0000313" key="17">
    <source>
        <dbReference type="EMBL" id="GIL40369.1"/>
    </source>
</evidence>
<dbReference type="Proteomes" id="UP000681075">
    <property type="component" value="Unassembled WGS sequence"/>
</dbReference>
<dbReference type="GO" id="GO:0006508">
    <property type="term" value="P:proteolysis"/>
    <property type="evidence" value="ECO:0007669"/>
    <property type="project" value="UniProtKB-KW"/>
</dbReference>
<dbReference type="InterPro" id="IPR034016">
    <property type="entry name" value="M1_APN-typ"/>
</dbReference>
<gene>
    <name evidence="17" type="ORF">TMPK1_26060</name>
</gene>
<evidence type="ECO:0000256" key="8">
    <source>
        <dbReference type="ARBA" id="ARBA00023049"/>
    </source>
</evidence>
<dbReference type="Gene3D" id="1.10.390.10">
    <property type="entry name" value="Neutral Protease Domain 2"/>
    <property type="match status" value="1"/>
</dbReference>
<dbReference type="PANTHER" id="PTHR11533:SF174">
    <property type="entry name" value="PUROMYCIN-SENSITIVE AMINOPEPTIDASE-RELATED"/>
    <property type="match status" value="1"/>
</dbReference>
<dbReference type="PANTHER" id="PTHR11533">
    <property type="entry name" value="PROTEASE M1 ZINC METALLOPROTEASE"/>
    <property type="match status" value="1"/>
</dbReference>
<dbReference type="RefSeq" id="WP_420243469.1">
    <property type="nucleotide sequence ID" value="NZ_BOPV01000001.1"/>
</dbReference>
<evidence type="ECO:0000256" key="12">
    <source>
        <dbReference type="RuleBase" id="RU364040"/>
    </source>
</evidence>
<dbReference type="FunFam" id="1.10.390.10:FF:000006">
    <property type="entry name" value="Puromycin-sensitive aminopeptidase"/>
    <property type="match status" value="1"/>
</dbReference>
<keyword evidence="8 12" id="KW-0482">Metalloprotease</keyword>
<evidence type="ECO:0000256" key="4">
    <source>
        <dbReference type="ARBA" id="ARBA00022670"/>
    </source>
</evidence>
<dbReference type="AlphaFoldDB" id="A0A8S8XEM5"/>
<evidence type="ECO:0000313" key="18">
    <source>
        <dbReference type="Proteomes" id="UP000681075"/>
    </source>
</evidence>
<dbReference type="GO" id="GO:0042277">
    <property type="term" value="F:peptide binding"/>
    <property type="evidence" value="ECO:0007669"/>
    <property type="project" value="TreeGrafter"/>
</dbReference>
<comment type="caution">
    <text evidence="17">The sequence shown here is derived from an EMBL/GenBank/DDBJ whole genome shotgun (WGS) entry which is preliminary data.</text>
</comment>
<comment type="catalytic activity">
    <reaction evidence="1">
        <text>Release of an N-terminal amino acid, Xaa-|-Yaa- from a peptide, amide or arylamide. Xaa is preferably Ala, but may be most amino acids including Pro (slow action). When a terminal hydrophobic residue is followed by a prolyl residue, the two may be released as an intact Xaa-Pro dipeptide.</text>
        <dbReference type="EC" id="3.4.11.2"/>
    </reaction>
</comment>
<dbReference type="GO" id="GO:0005615">
    <property type="term" value="C:extracellular space"/>
    <property type="evidence" value="ECO:0007669"/>
    <property type="project" value="TreeGrafter"/>
</dbReference>
<dbReference type="InterPro" id="IPR024571">
    <property type="entry name" value="ERAP1-like_C_dom"/>
</dbReference>
<dbReference type="EC" id="3.4.11.-" evidence="12"/>
<dbReference type="Gene3D" id="2.60.40.1730">
    <property type="entry name" value="tricorn interacting facor f3 domain"/>
    <property type="match status" value="1"/>
</dbReference>
<feature type="domain" description="ERAP1-like C-terminal" evidence="15">
    <location>
        <begin position="529"/>
        <end position="836"/>
    </location>
</feature>
<dbReference type="SUPFAM" id="SSF63737">
    <property type="entry name" value="Leukotriene A4 hydrolase N-terminal domain"/>
    <property type="match status" value="1"/>
</dbReference>
<dbReference type="Pfam" id="PF11838">
    <property type="entry name" value="ERAP1_C"/>
    <property type="match status" value="1"/>
</dbReference>
<name>A0A8S8XEM5_9PROT</name>
<keyword evidence="4 12" id="KW-0645">Protease</keyword>
<dbReference type="SUPFAM" id="SSF55486">
    <property type="entry name" value="Metalloproteases ('zincins'), catalytic domain"/>
    <property type="match status" value="1"/>
</dbReference>
<keyword evidence="18" id="KW-1185">Reference proteome</keyword>
<evidence type="ECO:0000256" key="11">
    <source>
        <dbReference type="PIRSR" id="PIRSR634016-4"/>
    </source>
</evidence>
<dbReference type="EMBL" id="BOPV01000001">
    <property type="protein sequence ID" value="GIL40369.1"/>
    <property type="molecule type" value="Genomic_DNA"/>
</dbReference>
<feature type="site" description="Transition state stabilizer" evidence="11">
    <location>
        <position position="396"/>
    </location>
</feature>
<feature type="binding site" evidence="10">
    <location>
        <position position="311"/>
    </location>
    <ligand>
        <name>Zn(2+)</name>
        <dbReference type="ChEBI" id="CHEBI:29105"/>
        <note>catalytic</note>
    </ligand>
</feature>
<dbReference type="InterPro" id="IPR027268">
    <property type="entry name" value="Peptidase_M4/M1_CTD_sf"/>
</dbReference>
<accession>A0A8S8XEM5</accession>
<evidence type="ECO:0000256" key="13">
    <source>
        <dbReference type="SAM" id="SignalP"/>
    </source>
</evidence>
<evidence type="ECO:0000256" key="2">
    <source>
        <dbReference type="ARBA" id="ARBA00010136"/>
    </source>
</evidence>
<keyword evidence="6 12" id="KW-0378">Hydrolase</keyword>
<dbReference type="PRINTS" id="PR00756">
    <property type="entry name" value="ALADIPTASE"/>
</dbReference>
<evidence type="ECO:0000259" key="14">
    <source>
        <dbReference type="Pfam" id="PF01433"/>
    </source>
</evidence>
<organism evidence="17 18">
    <name type="scientific">Roseiterribacter gracilis</name>
    <dbReference type="NCBI Taxonomy" id="2812848"/>
    <lineage>
        <taxon>Bacteria</taxon>
        <taxon>Pseudomonadati</taxon>
        <taxon>Pseudomonadota</taxon>
        <taxon>Alphaproteobacteria</taxon>
        <taxon>Rhodospirillales</taxon>
        <taxon>Roseiterribacteraceae</taxon>
        <taxon>Roseiterribacter</taxon>
    </lineage>
</organism>
<comment type="cofactor">
    <cofactor evidence="10 12">
        <name>Zn(2+)</name>
        <dbReference type="ChEBI" id="CHEBI:29105"/>
    </cofactor>
    <text evidence="10 12">Binds 1 zinc ion per subunit.</text>
</comment>
<dbReference type="GO" id="GO:0043171">
    <property type="term" value="P:peptide catabolic process"/>
    <property type="evidence" value="ECO:0007669"/>
    <property type="project" value="TreeGrafter"/>
</dbReference>
<evidence type="ECO:0000256" key="3">
    <source>
        <dbReference type="ARBA" id="ARBA00022438"/>
    </source>
</evidence>
<dbReference type="GO" id="GO:0008270">
    <property type="term" value="F:zinc ion binding"/>
    <property type="evidence" value="ECO:0007669"/>
    <property type="project" value="UniProtKB-UniRule"/>
</dbReference>
<dbReference type="GO" id="GO:0005737">
    <property type="term" value="C:cytoplasm"/>
    <property type="evidence" value="ECO:0007669"/>
    <property type="project" value="TreeGrafter"/>
</dbReference>
<evidence type="ECO:0000256" key="7">
    <source>
        <dbReference type="ARBA" id="ARBA00022833"/>
    </source>
</evidence>
<keyword evidence="13" id="KW-0732">Signal</keyword>
<dbReference type="Pfam" id="PF17900">
    <property type="entry name" value="Peptidase_M1_N"/>
    <property type="match status" value="1"/>
</dbReference>
<dbReference type="GO" id="GO:0070006">
    <property type="term" value="F:metalloaminopeptidase activity"/>
    <property type="evidence" value="ECO:0007669"/>
    <property type="project" value="TreeGrafter"/>
</dbReference>
<dbReference type="GO" id="GO:0016285">
    <property type="term" value="F:alanyl aminopeptidase activity"/>
    <property type="evidence" value="ECO:0007669"/>
    <property type="project" value="UniProtKB-EC"/>
</dbReference>
<evidence type="ECO:0000256" key="6">
    <source>
        <dbReference type="ARBA" id="ARBA00022801"/>
    </source>
</evidence>
<dbReference type="InterPro" id="IPR001930">
    <property type="entry name" value="Peptidase_M1"/>
</dbReference>
<sequence length="858" mass="94719">MTRALALLLLLAPVLAHAEARLPGGVSPTEIRVAIEPDADKLKFRGTVSLQVQTDKPLDKIVMNAAELKIARATIDGVVAKTSLDDEGETLTLTTPKKLARGPHKIEIAYAGAIKQQPAGLFAVDYPTKNGTKRMLATQFEATDARRMLPCFDEPAYKARYHVSVTVPKRQLAISNMPESRRTDLTDGRMRVEFAPTPQMSSYLLFLAAGEFETISQRVDGRLLRVVAAEGEAAKGKFALDLAARLLPFYESYFAQRYPLPKLDLFAVPASGGFGAMENWGALLFFERWVLFDPAINAEAARQGVAVTVAHEMAHQWFGNLVTMKWWDDLWLNEGFASWMENHSVDALLPAWQIWLQTRRERETAMRLDARRGSHPVVQKVDSANEANAAFDDITYRKGQTIVRMLEAWLGTDPFRAGMRNWMREHAYGNASTEDLWAALERDSKFPVREVAASFTSQAGLPLIDVSSRCDGGRTKLTLAQSRFSAGDANARPHTWSIPLILQPLGSKPSRILLRDARGEFDLPGCAPVVVNGGGVTWARVTYTPELRAALTQHFAELDAADQVMLLDDSWALVETGNLQVDIYLALVAQLKPNAPLPVWQQVTETLVEIDGWLRGTPGRAALRNFARSKLGPAMARLGWSAKANEPTTDSLLRDVLIDALSSFDDEPTLQEAKRRFHDWTAGGDLPGSIRGVVLRATARGADTSEFELLLGKAQSEEDHAQRQNLLTALAGVRNPQLAQRVLDTSLADWVPPTSRASVVVQVAQAGEHAALAWRFAQAHYDKLIEPLDATAKWDFAASIVAGSSDATRAQELREFTETRIPADARQPVQRVVEEINFRADKKNRLAAAVEQWVAAHP</sequence>
<proteinExistence type="inferred from homology"/>
<dbReference type="Gene3D" id="1.25.50.20">
    <property type="match status" value="1"/>
</dbReference>
<feature type="domain" description="Peptidase M1 membrane alanine aminopeptidase" evidence="14">
    <location>
        <begin position="238"/>
        <end position="454"/>
    </location>
</feature>
<feature type="binding site" evidence="10">
    <location>
        <position position="315"/>
    </location>
    <ligand>
        <name>Zn(2+)</name>
        <dbReference type="ChEBI" id="CHEBI:29105"/>
        <note>catalytic</note>
    </ligand>
</feature>
<keyword evidence="5 10" id="KW-0479">Metal-binding</keyword>
<feature type="domain" description="Aminopeptidase N-like N-terminal" evidence="16">
    <location>
        <begin position="31"/>
        <end position="204"/>
    </location>
</feature>
<evidence type="ECO:0000259" key="16">
    <source>
        <dbReference type="Pfam" id="PF17900"/>
    </source>
</evidence>
<dbReference type="InterPro" id="IPR042097">
    <property type="entry name" value="Aminopeptidase_N-like_N_sf"/>
</dbReference>
<evidence type="ECO:0000256" key="1">
    <source>
        <dbReference type="ARBA" id="ARBA00000098"/>
    </source>
</evidence>
<feature type="signal peptide" evidence="13">
    <location>
        <begin position="1"/>
        <end position="18"/>
    </location>
</feature>
<protein>
    <recommendedName>
        <fullName evidence="12">Aminopeptidase</fullName>
        <ecNumber evidence="12">3.4.11.-</ecNumber>
    </recommendedName>
</protein>
<feature type="binding site" evidence="10">
    <location>
        <position position="334"/>
    </location>
    <ligand>
        <name>Zn(2+)</name>
        <dbReference type="ChEBI" id="CHEBI:29105"/>
        <note>catalytic</note>
    </ligand>
</feature>
<feature type="active site" description="Proton acceptor" evidence="9">
    <location>
        <position position="312"/>
    </location>
</feature>
<comment type="similarity">
    <text evidence="2 12">Belongs to the peptidase M1 family.</text>
</comment>
<dbReference type="InterPro" id="IPR045357">
    <property type="entry name" value="Aminopeptidase_N-like_N"/>
</dbReference>
<dbReference type="Pfam" id="PF01433">
    <property type="entry name" value="Peptidase_M1"/>
    <property type="match status" value="1"/>
</dbReference>
<dbReference type="CDD" id="cd09601">
    <property type="entry name" value="M1_APN-Q_like"/>
    <property type="match status" value="1"/>
</dbReference>
<feature type="chain" id="PRO_5035882199" description="Aminopeptidase" evidence="13">
    <location>
        <begin position="19"/>
        <end position="858"/>
    </location>
</feature>
<reference evidence="17" key="1">
    <citation type="submission" date="2021-02" db="EMBL/GenBank/DDBJ databases">
        <title>Genome sequence of Rhodospirillales sp. strain TMPK1 isolated from soil.</title>
        <authorList>
            <person name="Nakai R."/>
            <person name="Kusada H."/>
            <person name="Tamaki H."/>
        </authorList>
    </citation>
    <scope>NUCLEOTIDE SEQUENCE</scope>
    <source>
        <strain evidence="17">TMPK1</strain>
    </source>
</reference>
<dbReference type="InterPro" id="IPR014782">
    <property type="entry name" value="Peptidase_M1_dom"/>
</dbReference>
<keyword evidence="7 10" id="KW-0862">Zinc</keyword>